<evidence type="ECO:0000256" key="1">
    <source>
        <dbReference type="SAM" id="SignalP"/>
    </source>
</evidence>
<dbReference type="EMBL" id="JAAWWK010000001">
    <property type="protein sequence ID" value="NKI15879.1"/>
    <property type="molecule type" value="Genomic_DNA"/>
</dbReference>
<feature type="domain" description="START" evidence="2">
    <location>
        <begin position="24"/>
        <end position="203"/>
    </location>
</feature>
<dbReference type="PANTHER" id="PTHR19308:SF14">
    <property type="entry name" value="START DOMAIN-CONTAINING PROTEIN"/>
    <property type="match status" value="1"/>
</dbReference>
<protein>
    <recommendedName>
        <fullName evidence="2">START domain-containing protein</fullName>
    </recommendedName>
</protein>
<feature type="chain" id="PRO_5045735749" description="START domain-containing protein" evidence="1">
    <location>
        <begin position="22"/>
        <end position="217"/>
    </location>
</feature>
<name>A0ABX1GC96_9GAMM</name>
<dbReference type="PANTHER" id="PTHR19308">
    <property type="entry name" value="PHOSPHATIDYLCHOLINE TRANSFER PROTEIN"/>
    <property type="match status" value="1"/>
</dbReference>
<proteinExistence type="predicted"/>
<evidence type="ECO:0000313" key="4">
    <source>
        <dbReference type="Proteomes" id="UP000765845"/>
    </source>
</evidence>
<dbReference type="RefSeq" id="WP_168448436.1">
    <property type="nucleotide sequence ID" value="NZ_JAAWWK010000001.1"/>
</dbReference>
<dbReference type="InterPro" id="IPR028347">
    <property type="entry name" value="START_dom_prot"/>
</dbReference>
<dbReference type="Gene3D" id="3.30.530.20">
    <property type="match status" value="1"/>
</dbReference>
<dbReference type="PROSITE" id="PS50848">
    <property type="entry name" value="START"/>
    <property type="match status" value="1"/>
</dbReference>
<keyword evidence="4" id="KW-1185">Reference proteome</keyword>
<dbReference type="Proteomes" id="UP000765845">
    <property type="component" value="Unassembled WGS sequence"/>
</dbReference>
<dbReference type="SUPFAM" id="SSF55961">
    <property type="entry name" value="Bet v1-like"/>
    <property type="match status" value="1"/>
</dbReference>
<sequence>MKFMAVLVFFFGIAFGDASFADDWLLKKDDDGIKVFTKYIQGNEITSYLGITEINSPLMSVAHLMLDLAIMEDWFHLSYGIKGIENIDKSQRLIYMRQKTPVMIADRDMIVRQKVNAISDSLVVIELNAVVGILPEQKGYVRIPLFHAKWRLSRVDDQSTLVEYSGFAEPGGSIPVWLANKLVTEVPFQTLRKLRNQSFSSAVGSLSFRVIPRDASL</sequence>
<organism evidence="3 4">
    <name type="scientific">Spongiibacter thalassae</name>
    <dbReference type="NCBI Taxonomy" id="2721624"/>
    <lineage>
        <taxon>Bacteria</taxon>
        <taxon>Pseudomonadati</taxon>
        <taxon>Pseudomonadota</taxon>
        <taxon>Gammaproteobacteria</taxon>
        <taxon>Cellvibrionales</taxon>
        <taxon>Spongiibacteraceae</taxon>
        <taxon>Spongiibacter</taxon>
    </lineage>
</organism>
<dbReference type="InterPro" id="IPR051213">
    <property type="entry name" value="START_lipid_transfer"/>
</dbReference>
<evidence type="ECO:0000259" key="2">
    <source>
        <dbReference type="PROSITE" id="PS50848"/>
    </source>
</evidence>
<feature type="signal peptide" evidence="1">
    <location>
        <begin position="1"/>
        <end position="21"/>
    </location>
</feature>
<dbReference type="PIRSF" id="PIRSF039033">
    <property type="entry name" value="START_dom"/>
    <property type="match status" value="1"/>
</dbReference>
<reference evidence="3 4" key="1">
    <citation type="submission" date="2020-04" db="EMBL/GenBank/DDBJ databases">
        <authorList>
            <person name="Yoon J."/>
        </authorList>
    </citation>
    <scope>NUCLEOTIDE SEQUENCE [LARGE SCALE GENOMIC DNA]</scope>
    <source>
        <strain evidence="3 4">KMU-166</strain>
    </source>
</reference>
<accession>A0ABX1GC96</accession>
<dbReference type="Pfam" id="PF01852">
    <property type="entry name" value="START"/>
    <property type="match status" value="1"/>
</dbReference>
<evidence type="ECO:0000313" key="3">
    <source>
        <dbReference type="EMBL" id="NKI15879.1"/>
    </source>
</evidence>
<dbReference type="InterPro" id="IPR023393">
    <property type="entry name" value="START-like_dom_sf"/>
</dbReference>
<dbReference type="InterPro" id="IPR002913">
    <property type="entry name" value="START_lipid-bd_dom"/>
</dbReference>
<keyword evidence="1" id="KW-0732">Signal</keyword>
<gene>
    <name evidence="3" type="ORF">HCU74_00470</name>
</gene>
<comment type="caution">
    <text evidence="3">The sequence shown here is derived from an EMBL/GenBank/DDBJ whole genome shotgun (WGS) entry which is preliminary data.</text>
</comment>